<evidence type="ECO:0000256" key="11">
    <source>
        <dbReference type="ARBA" id="ARBA00039395"/>
    </source>
</evidence>
<feature type="transmembrane region" description="Helical" evidence="15">
    <location>
        <begin position="250"/>
        <end position="272"/>
    </location>
</feature>
<dbReference type="PANTHER" id="PTHR11040:SF221">
    <property type="entry name" value="ZINC TRANSPORTER ZIP3"/>
    <property type="match status" value="1"/>
</dbReference>
<evidence type="ECO:0000256" key="2">
    <source>
        <dbReference type="ARBA" id="ARBA00022448"/>
    </source>
</evidence>
<evidence type="ECO:0000256" key="5">
    <source>
        <dbReference type="ARBA" id="ARBA00022833"/>
    </source>
</evidence>
<accession>A0AAV6VRC6</accession>
<dbReference type="GO" id="GO:0016324">
    <property type="term" value="C:apical plasma membrane"/>
    <property type="evidence" value="ECO:0007669"/>
    <property type="project" value="UniProtKB-SubCell"/>
</dbReference>
<dbReference type="GO" id="GO:0005385">
    <property type="term" value="F:zinc ion transmembrane transporter activity"/>
    <property type="evidence" value="ECO:0007669"/>
    <property type="project" value="TreeGrafter"/>
</dbReference>
<evidence type="ECO:0000256" key="3">
    <source>
        <dbReference type="ARBA" id="ARBA00022475"/>
    </source>
</evidence>
<dbReference type="EMBL" id="JAFNEN010000041">
    <property type="protein sequence ID" value="KAG8198301.1"/>
    <property type="molecule type" value="Genomic_DNA"/>
</dbReference>
<evidence type="ECO:0000256" key="9">
    <source>
        <dbReference type="ARBA" id="ARBA00023136"/>
    </source>
</evidence>
<reference evidence="16 17" key="1">
    <citation type="journal article" date="2022" name="Nat. Ecol. Evol.">
        <title>A masculinizing supergene underlies an exaggerated male reproductive morph in a spider.</title>
        <authorList>
            <person name="Hendrickx F."/>
            <person name="De Corte Z."/>
            <person name="Sonet G."/>
            <person name="Van Belleghem S.M."/>
            <person name="Kostlbacher S."/>
            <person name="Vangestel C."/>
        </authorList>
    </citation>
    <scope>NUCLEOTIDE SEQUENCE [LARGE SCALE GENOMIC DNA]</scope>
    <source>
        <strain evidence="16">W744_W776</strain>
    </source>
</reference>
<evidence type="ECO:0000256" key="4">
    <source>
        <dbReference type="ARBA" id="ARBA00022692"/>
    </source>
</evidence>
<evidence type="ECO:0000313" key="17">
    <source>
        <dbReference type="Proteomes" id="UP000827092"/>
    </source>
</evidence>
<proteinExistence type="predicted"/>
<keyword evidence="2" id="KW-0813">Transport</keyword>
<organism evidence="16 17">
    <name type="scientific">Oedothorax gibbosus</name>
    <dbReference type="NCBI Taxonomy" id="931172"/>
    <lineage>
        <taxon>Eukaryota</taxon>
        <taxon>Metazoa</taxon>
        <taxon>Ecdysozoa</taxon>
        <taxon>Arthropoda</taxon>
        <taxon>Chelicerata</taxon>
        <taxon>Arachnida</taxon>
        <taxon>Araneae</taxon>
        <taxon>Araneomorphae</taxon>
        <taxon>Entelegynae</taxon>
        <taxon>Araneoidea</taxon>
        <taxon>Linyphiidae</taxon>
        <taxon>Erigoninae</taxon>
        <taxon>Oedothorax</taxon>
    </lineage>
</organism>
<keyword evidence="9 15" id="KW-0472">Membrane</keyword>
<evidence type="ECO:0000256" key="7">
    <source>
        <dbReference type="ARBA" id="ARBA00022989"/>
    </source>
</evidence>
<dbReference type="AlphaFoldDB" id="A0AAV6VRC6"/>
<keyword evidence="8" id="KW-0406">Ion transport</keyword>
<evidence type="ECO:0000256" key="1">
    <source>
        <dbReference type="ARBA" id="ARBA00004424"/>
    </source>
</evidence>
<dbReference type="InterPro" id="IPR003689">
    <property type="entry name" value="ZIP"/>
</dbReference>
<feature type="transmembrane region" description="Helical" evidence="15">
    <location>
        <begin position="68"/>
        <end position="85"/>
    </location>
</feature>
<feature type="transmembrane region" description="Helical" evidence="15">
    <location>
        <begin position="314"/>
        <end position="334"/>
    </location>
</feature>
<feature type="compositionally biased region" description="Basic residues" evidence="14">
    <location>
        <begin position="165"/>
        <end position="175"/>
    </location>
</feature>
<protein>
    <recommendedName>
        <fullName evidence="11">Zinc transporter ZIP3</fullName>
    </recommendedName>
    <alternativeName>
        <fullName evidence="13">Solute carrier family 39 member 3</fullName>
    </alternativeName>
    <alternativeName>
        <fullName evidence="12">Zrt- and Irt-like protein 3</fullName>
    </alternativeName>
</protein>
<feature type="transmembrane region" description="Helical" evidence="15">
    <location>
        <begin position="24"/>
        <end position="48"/>
    </location>
</feature>
<keyword evidence="6" id="KW-0864">Zinc transport</keyword>
<evidence type="ECO:0000256" key="14">
    <source>
        <dbReference type="SAM" id="MobiDB-lite"/>
    </source>
</evidence>
<keyword evidence="7 15" id="KW-1133">Transmembrane helix</keyword>
<keyword evidence="5" id="KW-0862">Zinc</keyword>
<sequence>MVGMFILPYWYVGRKPNSFGGTRYQIGLSLANCLSGGVFIATFFVGLMPEVRSMFKEVFDTYKIDTDFPITECAMFLGFIIALGIEQSVLEYREKKKGIYSSLPQGFPEETPKPDHPNPASFPLKDVCDSNNLDYDSDNATRTTVLPANNSRMDNESILGSPIHSHSHNHHHHGHSHDIGDLLTGDSEIRLGMLMVSLGVHSIFEGLALGLQTSIPTLINLVVGVAVHELLVAFAMGVNVSRLRLKPPTVLKLALIFSASIPAGQLLGLLIGHYQSTAALAVSATLQGLAAGTFIHVTFLEVIPAEFIEAGPRLLKVFFVALGFTLLLFCQVILMNDGAGQKHH</sequence>
<feature type="transmembrane region" description="Helical" evidence="15">
    <location>
        <begin position="217"/>
        <end position="238"/>
    </location>
</feature>
<feature type="transmembrane region" description="Helical" evidence="15">
    <location>
        <begin position="191"/>
        <end position="211"/>
    </location>
</feature>
<keyword evidence="17" id="KW-1185">Reference proteome</keyword>
<dbReference type="PANTHER" id="PTHR11040">
    <property type="entry name" value="ZINC/IRON TRANSPORTER"/>
    <property type="match status" value="1"/>
</dbReference>
<feature type="region of interest" description="Disordered" evidence="14">
    <location>
        <begin position="156"/>
        <end position="179"/>
    </location>
</feature>
<evidence type="ECO:0000256" key="13">
    <source>
        <dbReference type="ARBA" id="ARBA00042778"/>
    </source>
</evidence>
<feature type="transmembrane region" description="Helical" evidence="15">
    <location>
        <begin position="278"/>
        <end position="302"/>
    </location>
</feature>
<evidence type="ECO:0000256" key="6">
    <source>
        <dbReference type="ARBA" id="ARBA00022906"/>
    </source>
</evidence>
<keyword evidence="3" id="KW-1003">Cell membrane</keyword>
<keyword evidence="4 15" id="KW-0812">Transmembrane</keyword>
<comment type="subcellular location">
    <subcellularLocation>
        <location evidence="1">Apical cell membrane</location>
        <topology evidence="1">Multi-pass membrane protein</topology>
    </subcellularLocation>
</comment>
<dbReference type="Pfam" id="PF02535">
    <property type="entry name" value="Zip"/>
    <property type="match status" value="1"/>
</dbReference>
<evidence type="ECO:0000256" key="10">
    <source>
        <dbReference type="ARBA" id="ARBA00036307"/>
    </source>
</evidence>
<comment type="catalytic activity">
    <reaction evidence="10">
        <text>Zn(2+)(in) = Zn(2+)(out)</text>
        <dbReference type="Rhea" id="RHEA:29351"/>
        <dbReference type="ChEBI" id="CHEBI:29105"/>
    </reaction>
    <physiologicalReaction direction="left-to-right" evidence="10">
        <dbReference type="Rhea" id="RHEA:29352"/>
    </physiologicalReaction>
</comment>
<gene>
    <name evidence="16" type="ORF">JTE90_021555</name>
</gene>
<evidence type="ECO:0000256" key="15">
    <source>
        <dbReference type="SAM" id="Phobius"/>
    </source>
</evidence>
<evidence type="ECO:0000256" key="12">
    <source>
        <dbReference type="ARBA" id="ARBA00041702"/>
    </source>
</evidence>
<evidence type="ECO:0000313" key="16">
    <source>
        <dbReference type="EMBL" id="KAG8198301.1"/>
    </source>
</evidence>
<dbReference type="Proteomes" id="UP000827092">
    <property type="component" value="Unassembled WGS sequence"/>
</dbReference>
<comment type="caution">
    <text evidence="16">The sequence shown here is derived from an EMBL/GenBank/DDBJ whole genome shotgun (WGS) entry which is preliminary data.</text>
</comment>
<evidence type="ECO:0000256" key="8">
    <source>
        <dbReference type="ARBA" id="ARBA00023065"/>
    </source>
</evidence>
<name>A0AAV6VRC6_9ARAC</name>